<keyword evidence="2" id="KW-0722">Serine protease inhibitor</keyword>
<keyword evidence="7" id="KW-1185">Reference proteome</keyword>
<reference evidence="6" key="2">
    <citation type="submission" date="2021-12" db="EMBL/GenBank/DDBJ databases">
        <title>Resequencing data analysis of finger millet.</title>
        <authorList>
            <person name="Hatakeyama M."/>
            <person name="Aluri S."/>
            <person name="Balachadran M.T."/>
            <person name="Sivarajan S.R."/>
            <person name="Poveda L."/>
            <person name="Shimizu-Inatsugi R."/>
            <person name="Schlapbach R."/>
            <person name="Sreeman S.M."/>
            <person name="Shimizu K.K."/>
        </authorList>
    </citation>
    <scope>NUCLEOTIDE SEQUENCE</scope>
</reference>
<dbReference type="InterPro" id="IPR023796">
    <property type="entry name" value="Serpin_dom"/>
</dbReference>
<dbReference type="GO" id="GO:0005615">
    <property type="term" value="C:extracellular space"/>
    <property type="evidence" value="ECO:0007669"/>
    <property type="project" value="InterPro"/>
</dbReference>
<sequence length="116" mass="13407">MVMEDEFDNWDLYNSQQPKFSMCVFLPNKQKGPRNMVERIASAPEFMRNHMPMGYVPVGEFRLPKSKLTFERDIVDDLKALGLYLPFDKEKANMTGMHMTWGGGGALVWIVSDTRQ</sequence>
<dbReference type="PANTHER" id="PTHR11461">
    <property type="entry name" value="SERINE PROTEASE INHIBITOR, SERPIN"/>
    <property type="match status" value="1"/>
</dbReference>
<comment type="caution">
    <text evidence="6">The sequence shown here is derived from an EMBL/GenBank/DDBJ whole genome shotgun (WGS) entry which is preliminary data.</text>
</comment>
<dbReference type="EMBL" id="BQKI01000080">
    <property type="protein sequence ID" value="GJN28053.1"/>
    <property type="molecule type" value="Genomic_DNA"/>
</dbReference>
<dbReference type="InterPro" id="IPR036186">
    <property type="entry name" value="Serpin_sf"/>
</dbReference>
<evidence type="ECO:0000313" key="5">
    <source>
        <dbReference type="EMBL" id="GJN28039.1"/>
    </source>
</evidence>
<dbReference type="PANTHER" id="PTHR11461:SF209">
    <property type="entry name" value="SERPIN-Z8-RELATED"/>
    <property type="match status" value="1"/>
</dbReference>
<evidence type="ECO:0000256" key="1">
    <source>
        <dbReference type="ARBA" id="ARBA00022690"/>
    </source>
</evidence>
<evidence type="ECO:0000259" key="4">
    <source>
        <dbReference type="Pfam" id="PF00079"/>
    </source>
</evidence>
<dbReference type="EMBL" id="BQKI01000080">
    <property type="protein sequence ID" value="GJN28039.1"/>
    <property type="molecule type" value="Genomic_DNA"/>
</dbReference>
<dbReference type="InterPro" id="IPR000215">
    <property type="entry name" value="Serpin_fam"/>
</dbReference>
<protein>
    <recommendedName>
        <fullName evidence="4">Serpin domain-containing protein</fullName>
    </recommendedName>
</protein>
<proteinExistence type="predicted"/>
<dbReference type="AlphaFoldDB" id="A0AAV5EZN2"/>
<gene>
    <name evidence="6" type="primary">gb16134</name>
    <name evidence="5" type="synonym">gb16120</name>
    <name evidence="5" type="ORF">PR202_gb16120</name>
    <name evidence="6" type="ORF">PR202_gb16134</name>
</gene>
<name>A0AAV5EZN2_ELECO</name>
<evidence type="ECO:0000256" key="2">
    <source>
        <dbReference type="ARBA" id="ARBA00022900"/>
    </source>
</evidence>
<dbReference type="Proteomes" id="UP001054889">
    <property type="component" value="Unassembled WGS sequence"/>
</dbReference>
<dbReference type="SUPFAM" id="SSF56574">
    <property type="entry name" value="Serpins"/>
    <property type="match status" value="1"/>
</dbReference>
<evidence type="ECO:0000256" key="3">
    <source>
        <dbReference type="ARBA" id="ARBA00049586"/>
    </source>
</evidence>
<keyword evidence="1" id="KW-0646">Protease inhibitor</keyword>
<dbReference type="GO" id="GO:0004867">
    <property type="term" value="F:serine-type endopeptidase inhibitor activity"/>
    <property type="evidence" value="ECO:0007669"/>
    <property type="project" value="UniProtKB-KW"/>
</dbReference>
<organism evidence="6 7">
    <name type="scientific">Eleusine coracana subsp. coracana</name>
    <dbReference type="NCBI Taxonomy" id="191504"/>
    <lineage>
        <taxon>Eukaryota</taxon>
        <taxon>Viridiplantae</taxon>
        <taxon>Streptophyta</taxon>
        <taxon>Embryophyta</taxon>
        <taxon>Tracheophyta</taxon>
        <taxon>Spermatophyta</taxon>
        <taxon>Magnoliopsida</taxon>
        <taxon>Liliopsida</taxon>
        <taxon>Poales</taxon>
        <taxon>Poaceae</taxon>
        <taxon>PACMAD clade</taxon>
        <taxon>Chloridoideae</taxon>
        <taxon>Cynodonteae</taxon>
        <taxon>Eleusininae</taxon>
        <taxon>Eleusine</taxon>
    </lineage>
</organism>
<dbReference type="Pfam" id="PF00079">
    <property type="entry name" value="Serpin"/>
    <property type="match status" value="1"/>
</dbReference>
<evidence type="ECO:0000313" key="6">
    <source>
        <dbReference type="EMBL" id="GJN28053.1"/>
    </source>
</evidence>
<reference evidence="6" key="1">
    <citation type="journal article" date="2018" name="DNA Res.">
        <title>Multiple hybrid de novo genome assembly of finger millet, an orphan allotetraploid crop.</title>
        <authorList>
            <person name="Hatakeyama M."/>
            <person name="Aluri S."/>
            <person name="Balachadran M.T."/>
            <person name="Sivarajan S.R."/>
            <person name="Patrignani A."/>
            <person name="Gruter S."/>
            <person name="Poveda L."/>
            <person name="Shimizu-Inatsugi R."/>
            <person name="Baeten J."/>
            <person name="Francoijs K.J."/>
            <person name="Nataraja K.N."/>
            <person name="Reddy Y.A.N."/>
            <person name="Phadnis S."/>
            <person name="Ravikumar R.L."/>
            <person name="Schlapbach R."/>
            <person name="Sreeman S.M."/>
            <person name="Shimizu K.K."/>
        </authorList>
    </citation>
    <scope>NUCLEOTIDE SEQUENCE</scope>
</reference>
<evidence type="ECO:0000313" key="7">
    <source>
        <dbReference type="Proteomes" id="UP001054889"/>
    </source>
</evidence>
<comment type="function">
    <text evidence="3">Probable serine protease inhibitor.</text>
</comment>
<feature type="domain" description="Serpin" evidence="4">
    <location>
        <begin position="18"/>
        <end position="98"/>
    </location>
</feature>
<accession>A0AAV5EZN2</accession>
<dbReference type="InterPro" id="IPR042185">
    <property type="entry name" value="Serpin_sf_2"/>
</dbReference>
<dbReference type="Gene3D" id="2.30.39.10">
    <property type="entry name" value="Alpha-1-antitrypsin, domain 1"/>
    <property type="match status" value="1"/>
</dbReference>